<gene>
    <name evidence="1" type="ORF">PoB_007283600</name>
</gene>
<dbReference type="EMBL" id="BLXT01008183">
    <property type="protein sequence ID" value="GFO46331.1"/>
    <property type="molecule type" value="Genomic_DNA"/>
</dbReference>
<sequence length="225" mass="24627">MPVSTIHSNVSRIACQACAGGGAAAGSPGNSDEMNAALAAAMDSGSGDIDDANHQLKDLQLKVTEASTAFVRFCNEIYDKWTTVFKQQPHYLKIIKDFIVKNLTVTVKGDQNLTDKQRQLLQLLLQASNLVYYFENEEQQTADYREKTATMSELKGYLLQVVCATRPLLSEFSDEDIKGFVKQHVQHSLQLKSISGGVRRAVAAVALKQMATLLNTASSELAVLE</sequence>
<name>A0AAV4DR06_9GAST</name>
<accession>A0AAV4DR06</accession>
<dbReference type="Proteomes" id="UP000735302">
    <property type="component" value="Unassembled WGS sequence"/>
</dbReference>
<reference evidence="1 2" key="1">
    <citation type="journal article" date="2021" name="Elife">
        <title>Chloroplast acquisition without the gene transfer in kleptoplastic sea slugs, Plakobranchus ocellatus.</title>
        <authorList>
            <person name="Maeda T."/>
            <person name="Takahashi S."/>
            <person name="Yoshida T."/>
            <person name="Shimamura S."/>
            <person name="Takaki Y."/>
            <person name="Nagai Y."/>
            <person name="Toyoda A."/>
            <person name="Suzuki Y."/>
            <person name="Arimoto A."/>
            <person name="Ishii H."/>
            <person name="Satoh N."/>
            <person name="Nishiyama T."/>
            <person name="Hasebe M."/>
            <person name="Maruyama T."/>
            <person name="Minagawa J."/>
            <person name="Obokata J."/>
            <person name="Shigenobu S."/>
        </authorList>
    </citation>
    <scope>NUCLEOTIDE SEQUENCE [LARGE SCALE GENOMIC DNA]</scope>
</reference>
<comment type="caution">
    <text evidence="1">The sequence shown here is derived from an EMBL/GenBank/DDBJ whole genome shotgun (WGS) entry which is preliminary data.</text>
</comment>
<evidence type="ECO:0000313" key="2">
    <source>
        <dbReference type="Proteomes" id="UP000735302"/>
    </source>
</evidence>
<dbReference type="AlphaFoldDB" id="A0AAV4DR06"/>
<organism evidence="1 2">
    <name type="scientific">Plakobranchus ocellatus</name>
    <dbReference type="NCBI Taxonomy" id="259542"/>
    <lineage>
        <taxon>Eukaryota</taxon>
        <taxon>Metazoa</taxon>
        <taxon>Spiralia</taxon>
        <taxon>Lophotrochozoa</taxon>
        <taxon>Mollusca</taxon>
        <taxon>Gastropoda</taxon>
        <taxon>Heterobranchia</taxon>
        <taxon>Euthyneura</taxon>
        <taxon>Panpulmonata</taxon>
        <taxon>Sacoglossa</taxon>
        <taxon>Placobranchoidea</taxon>
        <taxon>Plakobranchidae</taxon>
        <taxon>Plakobranchus</taxon>
    </lineage>
</organism>
<proteinExistence type="predicted"/>
<protein>
    <submittedName>
        <fullName evidence="1">Uncharacterized protein</fullName>
    </submittedName>
</protein>
<evidence type="ECO:0000313" key="1">
    <source>
        <dbReference type="EMBL" id="GFO46331.1"/>
    </source>
</evidence>
<keyword evidence="2" id="KW-1185">Reference proteome</keyword>